<dbReference type="InterPro" id="IPR019270">
    <property type="entry name" value="DUF2283"/>
</dbReference>
<dbReference type="EMBL" id="BAAAWD010000027">
    <property type="protein sequence ID" value="GAA3037651.1"/>
    <property type="molecule type" value="Genomic_DNA"/>
</dbReference>
<protein>
    <recommendedName>
        <fullName evidence="3">DUF2283 domain-containing protein</fullName>
    </recommendedName>
</protein>
<comment type="caution">
    <text evidence="1">The sequence shown here is derived from an EMBL/GenBank/DDBJ whole genome shotgun (WGS) entry which is preliminary data.</text>
</comment>
<dbReference type="RefSeq" id="WP_344906213.1">
    <property type="nucleotide sequence ID" value="NZ_BAAAWD010000027.1"/>
</dbReference>
<evidence type="ECO:0008006" key="3">
    <source>
        <dbReference type="Google" id="ProtNLM"/>
    </source>
</evidence>
<evidence type="ECO:0000313" key="2">
    <source>
        <dbReference type="Proteomes" id="UP001499930"/>
    </source>
</evidence>
<name>A0ABP6LAD0_9ACTN</name>
<accession>A0ABP6LAD0</accession>
<keyword evidence="2" id="KW-1185">Reference proteome</keyword>
<organism evidence="1 2">
    <name type="scientific">Streptosporangium longisporum</name>
    <dbReference type="NCBI Taxonomy" id="46187"/>
    <lineage>
        <taxon>Bacteria</taxon>
        <taxon>Bacillati</taxon>
        <taxon>Actinomycetota</taxon>
        <taxon>Actinomycetes</taxon>
        <taxon>Streptosporangiales</taxon>
        <taxon>Streptosporangiaceae</taxon>
        <taxon>Streptosporangium</taxon>
    </lineage>
</organism>
<evidence type="ECO:0000313" key="1">
    <source>
        <dbReference type="EMBL" id="GAA3037651.1"/>
    </source>
</evidence>
<dbReference type="Proteomes" id="UP001499930">
    <property type="component" value="Unassembled WGS sequence"/>
</dbReference>
<reference evidence="2" key="1">
    <citation type="journal article" date="2019" name="Int. J. Syst. Evol. Microbiol.">
        <title>The Global Catalogue of Microorganisms (GCM) 10K type strain sequencing project: providing services to taxonomists for standard genome sequencing and annotation.</title>
        <authorList>
            <consortium name="The Broad Institute Genomics Platform"/>
            <consortium name="The Broad Institute Genome Sequencing Center for Infectious Disease"/>
            <person name="Wu L."/>
            <person name="Ma J."/>
        </authorList>
    </citation>
    <scope>NUCLEOTIDE SEQUENCE [LARGE SCALE GENOMIC DNA]</scope>
    <source>
        <strain evidence="2">JCM 3106</strain>
    </source>
</reference>
<sequence length="70" mass="7724">MNLRHDPQVNAAYIEFREIEPGEETFKLPVDGGEGDVPALLRFSSSGELLGVELLDAARQIPRVLRDSTS</sequence>
<dbReference type="Pfam" id="PF10049">
    <property type="entry name" value="DUF2283"/>
    <property type="match status" value="1"/>
</dbReference>
<gene>
    <name evidence="1" type="ORF">GCM10017559_76980</name>
</gene>
<proteinExistence type="predicted"/>